<dbReference type="InterPro" id="IPR052337">
    <property type="entry name" value="SAT4-like"/>
</dbReference>
<protein>
    <recommendedName>
        <fullName evidence="7">Rhodopsin domain-containing protein</fullName>
    </recommendedName>
</protein>
<organism evidence="8 9">
    <name type="scientific">Patellaria atrata CBS 101060</name>
    <dbReference type="NCBI Taxonomy" id="1346257"/>
    <lineage>
        <taxon>Eukaryota</taxon>
        <taxon>Fungi</taxon>
        <taxon>Dikarya</taxon>
        <taxon>Ascomycota</taxon>
        <taxon>Pezizomycotina</taxon>
        <taxon>Dothideomycetes</taxon>
        <taxon>Dothideomycetes incertae sedis</taxon>
        <taxon>Patellariales</taxon>
        <taxon>Patellariaceae</taxon>
        <taxon>Patellaria</taxon>
    </lineage>
</organism>
<comment type="similarity">
    <text evidence="5">Belongs to the SAT4 family.</text>
</comment>
<evidence type="ECO:0000256" key="4">
    <source>
        <dbReference type="ARBA" id="ARBA00023136"/>
    </source>
</evidence>
<dbReference type="EMBL" id="MU006098">
    <property type="protein sequence ID" value="KAF2837801.1"/>
    <property type="molecule type" value="Genomic_DNA"/>
</dbReference>
<evidence type="ECO:0000256" key="2">
    <source>
        <dbReference type="ARBA" id="ARBA00022692"/>
    </source>
</evidence>
<dbReference type="Proteomes" id="UP000799429">
    <property type="component" value="Unassembled WGS sequence"/>
</dbReference>
<evidence type="ECO:0000256" key="3">
    <source>
        <dbReference type="ARBA" id="ARBA00022989"/>
    </source>
</evidence>
<feature type="domain" description="Rhodopsin" evidence="7">
    <location>
        <begin position="67"/>
        <end position="268"/>
    </location>
</feature>
<dbReference type="PANTHER" id="PTHR33048:SF129">
    <property type="entry name" value="INTEGRAL MEMBRANE PROTEIN-RELATED"/>
    <property type="match status" value="1"/>
</dbReference>
<dbReference type="OrthoDB" id="5342292at2759"/>
<feature type="transmembrane region" description="Helical" evidence="6">
    <location>
        <begin position="205"/>
        <end position="226"/>
    </location>
</feature>
<sequence>MLSFIFRSAIRGAMPPPEGQEPNFADPPSLAWVNNLTQILVVIATTGFFGLRIFSKTFVLKAFTIDDFSNHGFGTHQWNLLVTDVMDIFHYGYIIEILYGPLAFATKAAILLMVKRVFGVNRILRISVNYGILLMALYYIAITIVKIFICSPIPKFWNPTIEGKCLDSDAIFITDCVVSIVSDLFILILPLPTIWKLKMRVSKRIGVSLVFVAGGLACIASILRLVDTIRFEHNQDKTYGWLSVLLWTNAEVAIGFICGCLPSLPALWVRYGCGTAKSNTRKSYSDISSDRYRKKRVASDGTDHGSQSELNTQIDTMELSAHRDRETCHGHIRKTTSLDIREQF</sequence>
<evidence type="ECO:0000313" key="8">
    <source>
        <dbReference type="EMBL" id="KAF2837801.1"/>
    </source>
</evidence>
<feature type="transmembrane region" description="Helical" evidence="6">
    <location>
        <begin position="126"/>
        <end position="149"/>
    </location>
</feature>
<proteinExistence type="inferred from homology"/>
<dbReference type="GO" id="GO:0016020">
    <property type="term" value="C:membrane"/>
    <property type="evidence" value="ECO:0007669"/>
    <property type="project" value="UniProtKB-SubCell"/>
</dbReference>
<accession>A0A9P4S8E8</accession>
<keyword evidence="4 6" id="KW-0472">Membrane</keyword>
<feature type="transmembrane region" description="Helical" evidence="6">
    <location>
        <begin position="36"/>
        <end position="54"/>
    </location>
</feature>
<evidence type="ECO:0000256" key="6">
    <source>
        <dbReference type="SAM" id="Phobius"/>
    </source>
</evidence>
<evidence type="ECO:0000256" key="5">
    <source>
        <dbReference type="ARBA" id="ARBA00038359"/>
    </source>
</evidence>
<evidence type="ECO:0000313" key="9">
    <source>
        <dbReference type="Proteomes" id="UP000799429"/>
    </source>
</evidence>
<evidence type="ECO:0000256" key="1">
    <source>
        <dbReference type="ARBA" id="ARBA00004141"/>
    </source>
</evidence>
<comment type="caution">
    <text evidence="8">The sequence shown here is derived from an EMBL/GenBank/DDBJ whole genome shotgun (WGS) entry which is preliminary data.</text>
</comment>
<reference evidence="8" key="1">
    <citation type="journal article" date="2020" name="Stud. Mycol.">
        <title>101 Dothideomycetes genomes: a test case for predicting lifestyles and emergence of pathogens.</title>
        <authorList>
            <person name="Haridas S."/>
            <person name="Albert R."/>
            <person name="Binder M."/>
            <person name="Bloem J."/>
            <person name="Labutti K."/>
            <person name="Salamov A."/>
            <person name="Andreopoulos B."/>
            <person name="Baker S."/>
            <person name="Barry K."/>
            <person name="Bills G."/>
            <person name="Bluhm B."/>
            <person name="Cannon C."/>
            <person name="Castanera R."/>
            <person name="Culley D."/>
            <person name="Daum C."/>
            <person name="Ezra D."/>
            <person name="Gonzalez J."/>
            <person name="Henrissat B."/>
            <person name="Kuo A."/>
            <person name="Liang C."/>
            <person name="Lipzen A."/>
            <person name="Lutzoni F."/>
            <person name="Magnuson J."/>
            <person name="Mondo S."/>
            <person name="Nolan M."/>
            <person name="Ohm R."/>
            <person name="Pangilinan J."/>
            <person name="Park H.-J."/>
            <person name="Ramirez L."/>
            <person name="Alfaro M."/>
            <person name="Sun H."/>
            <person name="Tritt A."/>
            <person name="Yoshinaga Y."/>
            <person name="Zwiers L.-H."/>
            <person name="Turgeon B."/>
            <person name="Goodwin S."/>
            <person name="Spatafora J."/>
            <person name="Crous P."/>
            <person name="Grigoriev I."/>
        </authorList>
    </citation>
    <scope>NUCLEOTIDE SEQUENCE</scope>
    <source>
        <strain evidence="8">CBS 101060</strain>
    </source>
</reference>
<dbReference type="InterPro" id="IPR049326">
    <property type="entry name" value="Rhodopsin_dom_fungi"/>
</dbReference>
<dbReference type="Pfam" id="PF20684">
    <property type="entry name" value="Fung_rhodopsin"/>
    <property type="match status" value="1"/>
</dbReference>
<keyword evidence="3 6" id="KW-1133">Transmembrane helix</keyword>
<feature type="transmembrane region" description="Helical" evidence="6">
    <location>
        <begin position="246"/>
        <end position="269"/>
    </location>
</feature>
<feature type="transmembrane region" description="Helical" evidence="6">
    <location>
        <begin position="169"/>
        <end position="193"/>
    </location>
</feature>
<feature type="transmembrane region" description="Helical" evidence="6">
    <location>
        <begin position="88"/>
        <end position="114"/>
    </location>
</feature>
<comment type="subcellular location">
    <subcellularLocation>
        <location evidence="1">Membrane</location>
        <topology evidence="1">Multi-pass membrane protein</topology>
    </subcellularLocation>
</comment>
<dbReference type="PANTHER" id="PTHR33048">
    <property type="entry name" value="PTH11-LIKE INTEGRAL MEMBRANE PROTEIN (AFU_ORTHOLOGUE AFUA_5G11245)"/>
    <property type="match status" value="1"/>
</dbReference>
<dbReference type="AlphaFoldDB" id="A0A9P4S8E8"/>
<gene>
    <name evidence="8" type="ORF">M501DRAFT_936634</name>
</gene>
<name>A0A9P4S8E8_9PEZI</name>
<keyword evidence="2 6" id="KW-0812">Transmembrane</keyword>
<evidence type="ECO:0000259" key="7">
    <source>
        <dbReference type="Pfam" id="PF20684"/>
    </source>
</evidence>
<keyword evidence="9" id="KW-1185">Reference proteome</keyword>